<dbReference type="EMBL" id="QWIO01000166">
    <property type="protein sequence ID" value="RMZ05817.1"/>
    <property type="molecule type" value="Genomic_DNA"/>
</dbReference>
<evidence type="ECO:0000256" key="4">
    <source>
        <dbReference type="SAM" id="MobiDB-lite"/>
    </source>
</evidence>
<dbReference type="PANTHER" id="PTHR47849:SF8">
    <property type="entry name" value="LECTIN"/>
    <property type="match status" value="1"/>
</dbReference>
<dbReference type="Proteomes" id="UP000281468">
    <property type="component" value="Unassembled WGS sequence"/>
</dbReference>
<evidence type="ECO:0000256" key="5">
    <source>
        <dbReference type="SAM" id="SignalP"/>
    </source>
</evidence>
<dbReference type="Proteomes" id="UP000269539">
    <property type="component" value="Unassembled WGS sequence"/>
</dbReference>
<feature type="region of interest" description="Disordered" evidence="4">
    <location>
        <begin position="278"/>
        <end position="299"/>
    </location>
</feature>
<dbReference type="EMBL" id="QWIQ01000021">
    <property type="protein sequence ID" value="RMZ16110.1"/>
    <property type="molecule type" value="Genomic_DNA"/>
</dbReference>
<dbReference type="VEuPathDB" id="FungiDB:BTJ68_10505"/>
<reference evidence="9 10" key="1">
    <citation type="journal article" date="2018" name="BMC Genomics">
        <title>Genomic evidence for intraspecific hybridization in a clonal and extremely halotolerant yeast.</title>
        <authorList>
            <person name="Gostincar C."/>
            <person name="Stajich J.E."/>
            <person name="Zupancic J."/>
            <person name="Zalar P."/>
            <person name="Gunde-Cimerman N."/>
        </authorList>
    </citation>
    <scope>NUCLEOTIDE SEQUENCE [LARGE SCALE GENOMIC DNA]</scope>
    <source>
        <strain evidence="7 9">EXF-10513</strain>
        <strain evidence="8 10">EXF-171</strain>
    </source>
</reference>
<accession>A0A3M7GYK3</accession>
<dbReference type="CDD" id="cd11618">
    <property type="entry name" value="ChtBD1_1"/>
    <property type="match status" value="3"/>
</dbReference>
<dbReference type="PANTHER" id="PTHR47849">
    <property type="entry name" value="CHITIN-BINDING LECTIN 1"/>
    <property type="match status" value="1"/>
</dbReference>
<feature type="disulfide bond" evidence="3">
    <location>
        <begin position="438"/>
        <end position="452"/>
    </location>
</feature>
<feature type="compositionally biased region" description="Polar residues" evidence="4">
    <location>
        <begin position="390"/>
        <end position="411"/>
    </location>
</feature>
<dbReference type="InterPro" id="IPR057230">
    <property type="entry name" value="DUF7908"/>
</dbReference>
<feature type="domain" description="Chitin-binding type-1" evidence="6">
    <location>
        <begin position="624"/>
        <end position="672"/>
    </location>
</feature>
<comment type="caution">
    <text evidence="3">Lacks conserved residue(s) required for the propagation of feature annotation.</text>
</comment>
<evidence type="ECO:0000313" key="7">
    <source>
        <dbReference type="EMBL" id="RMZ05817.1"/>
    </source>
</evidence>
<feature type="domain" description="Chitin-binding type-1" evidence="6">
    <location>
        <begin position="301"/>
        <end position="348"/>
    </location>
</feature>
<dbReference type="InterPro" id="IPR001002">
    <property type="entry name" value="Chitin-bd_1"/>
</dbReference>
<comment type="caution">
    <text evidence="7">The sequence shown here is derived from an EMBL/GenBank/DDBJ whole genome shotgun (WGS) entry which is preliminary data.</text>
</comment>
<dbReference type="SMART" id="SM00270">
    <property type="entry name" value="ChtBD1"/>
    <property type="match status" value="4"/>
</dbReference>
<feature type="region of interest" description="Disordered" evidence="4">
    <location>
        <begin position="712"/>
        <end position="808"/>
    </location>
</feature>
<feature type="disulfide bond" evidence="3">
    <location>
        <begin position="321"/>
        <end position="335"/>
    </location>
</feature>
<evidence type="ECO:0000256" key="1">
    <source>
        <dbReference type="ARBA" id="ARBA00022669"/>
    </source>
</evidence>
<feature type="compositionally biased region" description="Low complexity" evidence="4">
    <location>
        <begin position="712"/>
        <end position="798"/>
    </location>
</feature>
<evidence type="ECO:0000313" key="8">
    <source>
        <dbReference type="EMBL" id="RMZ16110.1"/>
    </source>
</evidence>
<feature type="domain" description="Chitin-binding type-1" evidence="6">
    <location>
        <begin position="563"/>
        <end position="615"/>
    </location>
</feature>
<dbReference type="Pfam" id="PF00187">
    <property type="entry name" value="Chitin_bind_1"/>
    <property type="match status" value="1"/>
</dbReference>
<gene>
    <name evidence="8" type="ORF">D0862_01395</name>
    <name evidence="7" type="ORF">D0864_02385</name>
</gene>
<feature type="domain" description="Chitin-binding type-1" evidence="6">
    <location>
        <begin position="418"/>
        <end position="465"/>
    </location>
</feature>
<name>A0A3M7GYK3_HORWE</name>
<protein>
    <recommendedName>
        <fullName evidence="6">Chitin-binding type-1 domain-containing protein</fullName>
    </recommendedName>
</protein>
<feature type="region of interest" description="Disordered" evidence="4">
    <location>
        <begin position="539"/>
        <end position="568"/>
    </location>
</feature>
<feature type="compositionally biased region" description="Low complexity" evidence="4">
    <location>
        <begin position="539"/>
        <end position="562"/>
    </location>
</feature>
<feature type="region of interest" description="Disordered" evidence="4">
    <location>
        <begin position="378"/>
        <end position="420"/>
    </location>
</feature>
<feature type="compositionally biased region" description="Polar residues" evidence="4">
    <location>
        <begin position="224"/>
        <end position="237"/>
    </location>
</feature>
<organism evidence="7 9">
    <name type="scientific">Hortaea werneckii</name>
    <name type="common">Black yeast</name>
    <name type="synonym">Cladosporium werneckii</name>
    <dbReference type="NCBI Taxonomy" id="91943"/>
    <lineage>
        <taxon>Eukaryota</taxon>
        <taxon>Fungi</taxon>
        <taxon>Dikarya</taxon>
        <taxon>Ascomycota</taxon>
        <taxon>Pezizomycotina</taxon>
        <taxon>Dothideomycetes</taxon>
        <taxon>Dothideomycetidae</taxon>
        <taxon>Mycosphaerellales</taxon>
        <taxon>Teratosphaeriaceae</taxon>
        <taxon>Hortaea</taxon>
    </lineage>
</organism>
<evidence type="ECO:0000313" key="9">
    <source>
        <dbReference type="Proteomes" id="UP000269539"/>
    </source>
</evidence>
<dbReference type="Pfam" id="PF25485">
    <property type="entry name" value="DUF7908"/>
    <property type="match status" value="1"/>
</dbReference>
<dbReference type="GO" id="GO:0008061">
    <property type="term" value="F:chitin binding"/>
    <property type="evidence" value="ECO:0007669"/>
    <property type="project" value="UniProtKB-UniRule"/>
</dbReference>
<keyword evidence="1 3" id="KW-0147">Chitin-binding</keyword>
<evidence type="ECO:0000256" key="3">
    <source>
        <dbReference type="PROSITE-ProRule" id="PRU00261"/>
    </source>
</evidence>
<evidence type="ECO:0000259" key="6">
    <source>
        <dbReference type="PROSITE" id="PS50941"/>
    </source>
</evidence>
<feature type="disulfide bond" evidence="3">
    <location>
        <begin position="644"/>
        <end position="658"/>
    </location>
</feature>
<proteinExistence type="predicted"/>
<feature type="disulfide bond" evidence="3">
    <location>
        <begin position="588"/>
        <end position="602"/>
    </location>
</feature>
<dbReference type="PROSITE" id="PS50941">
    <property type="entry name" value="CHIT_BIND_I_2"/>
    <property type="match status" value="4"/>
</dbReference>
<dbReference type="AlphaFoldDB" id="A0A3M7GYK3"/>
<feature type="chain" id="PRO_5036086500" description="Chitin-binding type-1 domain-containing protein" evidence="5">
    <location>
        <begin position="19"/>
        <end position="1024"/>
    </location>
</feature>
<dbReference type="VEuPathDB" id="FungiDB:BTJ68_03037"/>
<dbReference type="CDD" id="cd00035">
    <property type="entry name" value="ChtBD1"/>
    <property type="match status" value="1"/>
</dbReference>
<dbReference type="Gene3D" id="3.30.60.10">
    <property type="entry name" value="Endochitinase-like"/>
    <property type="match status" value="4"/>
</dbReference>
<keyword evidence="5" id="KW-0732">Signal</keyword>
<feature type="signal peptide" evidence="5">
    <location>
        <begin position="1"/>
        <end position="18"/>
    </location>
</feature>
<keyword evidence="2 3" id="KW-1015">Disulfide bond</keyword>
<sequence>MRWRGAAAALMLAAPAFGDVVTITEYPSVCSAVYTAGSRSVTVVQSTVTVQPQPWTDEGANTGLPFVIEVEWESLGSYKKRQEARIAYLMANGNTTTDGSKAARWQIRDGQLSSGDQFVSTSPGIQYEPFAVASTIEAISRTFAVQNSIFYWNNSAFDGNTAEFYKWPAGIFDNAQVVARFSGPIDPDWARVVLSAAPVTSVAPPGYGNASQSTSVATEIVISGSAQPPTSTGQSPGLPTGYPGTSLGASSIPPIVSSASVSSSSGIAVQSSSTSFVASTSTGSPASPSVSSYPSGGVSQDGLCGPTNGDTTCEGSDFGQCCSAFGYCGSTDSYCGDGCQSSFGVCPPAVSSASSSGAYSAATSSRAQSSSLDAVSSYSVSSSPLPTAPGQVSASASTSSMEMQPSASSEPTGPVSEDGLCGPDNDDTICTGSGFGDCCSQYGFCGGTDGFCGEGCQPDYGTCSGGGEMSSAEGSMPASTSTMSMSISMSMGNMTSGVMSMASSSTSTNTLPPYVSPTQPIGPNDPGYSMSMNMSISMTSASSTTGSISSESSAEPTSPISPNGHCGTLGNGGTPEGYTCTGSEFGACCSSSGFCGDSTDYCLAGCQPGYGDCTPQEGNPISSDGRCGPEYGNQTCEGSVFGMCCSIYGSCGSGTEYCDPPNCDREFGACTGGGYSVSLSSPLIATMTSPESSTSLTIFTYPLLTTTSVANVSSSSAVPPPYEETSLSSSPSATGSTSEMMMTSSSTPMMTSSSASSTDSSAQSTTSPPVTSSTPPTTTTTTTTTSSSSSRPPYLVLPSPRPCDFGDPASYDQDDSFCDITLPFSINLYAQADTLVHASTNGYLSILAGSSQYQVEPFPDSHIPANSVAAFFDDLYLVGSSDPQQGIFYAVGSTNVTFEYYLGRNGTDQIYHFLVDYDSATPGVFVYTYLQTGGAGDMGIYAGVGTQGGKSSFPVISASVPVWRHRCEELRVLISSVIVNSQGTQQAMQYSLRSPDIMPGLVITCDTNANTCVTTERPSKRKLM</sequence>
<feature type="compositionally biased region" description="Low complexity" evidence="4">
    <location>
        <begin position="278"/>
        <end position="298"/>
    </location>
</feature>
<evidence type="ECO:0000313" key="10">
    <source>
        <dbReference type="Proteomes" id="UP000281468"/>
    </source>
</evidence>
<dbReference type="InterPro" id="IPR036861">
    <property type="entry name" value="Endochitinase-like_sf"/>
</dbReference>
<feature type="region of interest" description="Disordered" evidence="4">
    <location>
        <begin position="224"/>
        <end position="244"/>
    </location>
</feature>
<evidence type="ECO:0000256" key="2">
    <source>
        <dbReference type="ARBA" id="ARBA00023157"/>
    </source>
</evidence>
<dbReference type="SUPFAM" id="SSF57016">
    <property type="entry name" value="Plant lectins/antimicrobial peptides"/>
    <property type="match status" value="4"/>
</dbReference>